<reference evidence="2 3" key="1">
    <citation type="submission" date="2022-03" db="EMBL/GenBank/DDBJ databases">
        <authorList>
            <person name="Macdonald S."/>
            <person name="Ahmed S."/>
            <person name="Newling K."/>
        </authorList>
    </citation>
    <scope>NUCLEOTIDE SEQUENCE [LARGE SCALE GENOMIC DNA]</scope>
</reference>
<dbReference type="PANTHER" id="PTHR31111">
    <property type="entry name" value="BNAA05G37150D PROTEIN-RELATED"/>
    <property type="match status" value="1"/>
</dbReference>
<name>A0ABC8LV61_ERUVS</name>
<feature type="domain" description="F-box" evidence="1">
    <location>
        <begin position="3"/>
        <end position="49"/>
    </location>
</feature>
<sequence>MERTDISELPEDILKEIMVRVPLESLVDQCICVCKKWRSTIRGEEFKKLYWAQSITRPRLLFDYIRTFAQHSDYLLQSVYQQEEPLLSSALKKMIISSAREYKMFCAPQRGLVCLGYETKFVLCNPATNKFKALPECKRLRPERESKIICFFGYDEVTKVFTFLISETDYRCTRKFSHNYKPLMRQQVFTVELAELNENIKEKPWRVIKCEHNHVPVTKSLCLKGVLYYGAKSLVEMDKSMIISFDMRSEVFTIIDMPKGVKLADFDDRLVNYNGEVCLVKDSGDVNHVMEDGTRVYEIYVKDENAIRKWREEPVVIPCLGDAVRNVRFCCAGTINGATGELILVFATELGAPWKETTPFVLYYDTATRKVRLFKVEGGVDEDLYSSGRTFVNHCDSLLLS</sequence>
<comment type="caution">
    <text evidence="2">The sequence shown here is derived from an EMBL/GenBank/DDBJ whole genome shotgun (WGS) entry which is preliminary data.</text>
</comment>
<dbReference type="PANTHER" id="PTHR31111:SF23">
    <property type="entry name" value="F-BOX ASSOCIATED DOMAIN-CONTAINING PROTEIN"/>
    <property type="match status" value="1"/>
</dbReference>
<accession>A0ABC8LV61</accession>
<dbReference type="Gene3D" id="1.20.1280.50">
    <property type="match status" value="1"/>
</dbReference>
<evidence type="ECO:0000313" key="3">
    <source>
        <dbReference type="Proteomes" id="UP001642260"/>
    </source>
</evidence>
<dbReference type="InterPro" id="IPR013187">
    <property type="entry name" value="F-box-assoc_dom_typ3"/>
</dbReference>
<dbReference type="AlphaFoldDB" id="A0ABC8LV61"/>
<dbReference type="PROSITE" id="PS50181">
    <property type="entry name" value="FBOX"/>
    <property type="match status" value="1"/>
</dbReference>
<gene>
    <name evidence="2" type="ORF">ERUC_LOCUS39867</name>
</gene>
<dbReference type="Pfam" id="PF00646">
    <property type="entry name" value="F-box"/>
    <property type="match status" value="1"/>
</dbReference>
<keyword evidence="3" id="KW-1185">Reference proteome</keyword>
<dbReference type="EMBL" id="CAKOAT010742932">
    <property type="protein sequence ID" value="CAH8387384.1"/>
    <property type="molecule type" value="Genomic_DNA"/>
</dbReference>
<dbReference type="InterPro" id="IPR001810">
    <property type="entry name" value="F-box_dom"/>
</dbReference>
<dbReference type="InterPro" id="IPR036047">
    <property type="entry name" value="F-box-like_dom_sf"/>
</dbReference>
<evidence type="ECO:0000313" key="2">
    <source>
        <dbReference type="EMBL" id="CAH8387384.1"/>
    </source>
</evidence>
<dbReference type="InterPro" id="IPR017451">
    <property type="entry name" value="F-box-assoc_interact_dom"/>
</dbReference>
<protein>
    <recommendedName>
        <fullName evidence="1">F-box domain-containing protein</fullName>
    </recommendedName>
</protein>
<evidence type="ECO:0000259" key="1">
    <source>
        <dbReference type="PROSITE" id="PS50181"/>
    </source>
</evidence>
<organism evidence="2 3">
    <name type="scientific">Eruca vesicaria subsp. sativa</name>
    <name type="common">Garden rocket</name>
    <name type="synonym">Eruca sativa</name>
    <dbReference type="NCBI Taxonomy" id="29727"/>
    <lineage>
        <taxon>Eukaryota</taxon>
        <taxon>Viridiplantae</taxon>
        <taxon>Streptophyta</taxon>
        <taxon>Embryophyta</taxon>
        <taxon>Tracheophyta</taxon>
        <taxon>Spermatophyta</taxon>
        <taxon>Magnoliopsida</taxon>
        <taxon>eudicotyledons</taxon>
        <taxon>Gunneridae</taxon>
        <taxon>Pentapetalae</taxon>
        <taxon>rosids</taxon>
        <taxon>malvids</taxon>
        <taxon>Brassicales</taxon>
        <taxon>Brassicaceae</taxon>
        <taxon>Brassiceae</taxon>
        <taxon>Eruca</taxon>
    </lineage>
</organism>
<dbReference type="Proteomes" id="UP001642260">
    <property type="component" value="Unassembled WGS sequence"/>
</dbReference>
<proteinExistence type="predicted"/>
<dbReference type="NCBIfam" id="TIGR01640">
    <property type="entry name" value="F_box_assoc_1"/>
    <property type="match status" value="1"/>
</dbReference>
<dbReference type="SUPFAM" id="SSF81383">
    <property type="entry name" value="F-box domain"/>
    <property type="match status" value="1"/>
</dbReference>
<dbReference type="SMART" id="SM00256">
    <property type="entry name" value="FBOX"/>
    <property type="match status" value="1"/>
</dbReference>
<dbReference type="Pfam" id="PF08268">
    <property type="entry name" value="FBA_3"/>
    <property type="match status" value="1"/>
</dbReference>